<dbReference type="PANTHER" id="PTHR28654">
    <property type="entry name" value="AXIN INTERACTOR, DORSALIZATION-ASSOCIATED PROTEIN"/>
    <property type="match status" value="1"/>
</dbReference>
<sequence length="257" mass="29505">LFTFKAKEDEISLDDIKKVGDVLRNLNDGWSGPFPIRVENKICFKYDIVFFILPGIAGYGEENGSEFVASAAEGGSLLPRIPYEEGFHRFVVRIDRIGLKDAHVYLNPFITVSVKDANSVNVTPPQDTPMSNRKDGKYINFGIDVEIQKPIEKLPRIKNDNKLVMVCYGISWSGQFKVVERVCFPGRTAIFFEFKHYKPKKDIVSTRCFAFMEQDEFKPGPACIELYQKPTDFHRKRLNLLTQKQLYLHVTLNILDD</sequence>
<evidence type="ECO:0000259" key="1">
    <source>
        <dbReference type="PROSITE" id="PS51911"/>
    </source>
</evidence>
<dbReference type="InterPro" id="IPR025939">
    <property type="entry name" value="Aida_C"/>
</dbReference>
<proteinExistence type="predicted"/>
<feature type="non-terminal residue" evidence="2">
    <location>
        <position position="1"/>
    </location>
</feature>
<dbReference type="PROSITE" id="PS51911">
    <property type="entry name" value="C2_AIDA"/>
    <property type="match status" value="1"/>
</dbReference>
<organism evidence="2 3">
    <name type="scientific">Porites lobata</name>
    <dbReference type="NCBI Taxonomy" id="104759"/>
    <lineage>
        <taxon>Eukaryota</taxon>
        <taxon>Metazoa</taxon>
        <taxon>Cnidaria</taxon>
        <taxon>Anthozoa</taxon>
        <taxon>Hexacorallia</taxon>
        <taxon>Scleractinia</taxon>
        <taxon>Fungiina</taxon>
        <taxon>Poritidae</taxon>
        <taxon>Porites</taxon>
    </lineage>
</organism>
<dbReference type="Pfam" id="PF14186">
    <property type="entry name" value="Aida_C2"/>
    <property type="match status" value="2"/>
</dbReference>
<feature type="domain" description="C2 Aida-type" evidence="1">
    <location>
        <begin position="78"/>
        <end position="255"/>
    </location>
</feature>
<keyword evidence="3" id="KW-1185">Reference proteome</keyword>
<gene>
    <name evidence="2" type="ORF">PLOB_00041532</name>
</gene>
<accession>A0ABN8PH42</accession>
<protein>
    <recommendedName>
        <fullName evidence="1">C2 Aida-type domain-containing protein</fullName>
    </recommendedName>
</protein>
<reference evidence="2 3" key="1">
    <citation type="submission" date="2022-05" db="EMBL/GenBank/DDBJ databases">
        <authorList>
            <consortium name="Genoscope - CEA"/>
            <person name="William W."/>
        </authorList>
    </citation>
    <scope>NUCLEOTIDE SEQUENCE [LARGE SCALE GENOMIC DNA]</scope>
</reference>
<dbReference type="EMBL" id="CALNXK010000065">
    <property type="protein sequence ID" value="CAH3141036.1"/>
    <property type="molecule type" value="Genomic_DNA"/>
</dbReference>
<dbReference type="PANTHER" id="PTHR28654:SF1">
    <property type="entry name" value="AXIN INTERACTOR, DORSALIZATION-ASSOCIATED PROTEIN"/>
    <property type="match status" value="1"/>
</dbReference>
<name>A0ABN8PH42_9CNID</name>
<comment type="caution">
    <text evidence="2">The sequence shown here is derived from an EMBL/GenBank/DDBJ whole genome shotgun (WGS) entry which is preliminary data.</text>
</comment>
<dbReference type="Gene3D" id="2.60.40.150">
    <property type="entry name" value="C2 domain"/>
    <property type="match status" value="2"/>
</dbReference>
<dbReference type="InterPro" id="IPR035892">
    <property type="entry name" value="C2_domain_sf"/>
</dbReference>
<dbReference type="Proteomes" id="UP001159405">
    <property type="component" value="Unassembled WGS sequence"/>
</dbReference>
<evidence type="ECO:0000313" key="2">
    <source>
        <dbReference type="EMBL" id="CAH3141036.1"/>
    </source>
</evidence>
<evidence type="ECO:0000313" key="3">
    <source>
        <dbReference type="Proteomes" id="UP001159405"/>
    </source>
</evidence>